<evidence type="ECO:0000313" key="4">
    <source>
        <dbReference type="Proteomes" id="UP000695022"/>
    </source>
</evidence>
<dbReference type="InterPro" id="IPR036249">
    <property type="entry name" value="Thioredoxin-like_sf"/>
</dbReference>
<accession>A0ABM1EKU6</accession>
<dbReference type="Gene3D" id="3.40.30.10">
    <property type="entry name" value="Glutaredoxin"/>
    <property type="match status" value="1"/>
</dbReference>
<keyword evidence="1" id="KW-0812">Transmembrane</keyword>
<feature type="signal peptide" evidence="2">
    <location>
        <begin position="1"/>
        <end position="20"/>
    </location>
</feature>
<evidence type="ECO:0000259" key="3">
    <source>
        <dbReference type="Pfam" id="PF00085"/>
    </source>
</evidence>
<feature type="transmembrane region" description="Helical" evidence="1">
    <location>
        <begin position="178"/>
        <end position="206"/>
    </location>
</feature>
<sequence>MAVSCVQLLGLIALATFALAISPIDHSHDRHRHEDPDDDVIIEATKEKFENVIEELDFVAVVFYTKNCKECDEALRELEYIDDDLDKYGIEMIKINNIEVAAEHGVTTFPTLIFWRREDPILYEGKFDDREVFDWLIHHKNSYVKVLTDDNFERVTQAASGATTGDWFVLLNQMTRNFLLSMAAACIGLISAATLMIVVFTGLGYLKINSDNMVPHKIDKTQ</sequence>
<keyword evidence="1" id="KW-0472">Membrane</keyword>
<dbReference type="PANTHER" id="PTHR19991">
    <property type="entry name" value="L 2 01289"/>
    <property type="match status" value="1"/>
</dbReference>
<dbReference type="Proteomes" id="UP000695022">
    <property type="component" value="Unplaced"/>
</dbReference>
<feature type="chain" id="PRO_5045939140" evidence="2">
    <location>
        <begin position="21"/>
        <end position="222"/>
    </location>
</feature>
<keyword evidence="1" id="KW-1133">Transmembrane helix</keyword>
<dbReference type="RefSeq" id="XP_014672817.1">
    <property type="nucleotide sequence ID" value="XM_014817331.1"/>
</dbReference>
<protein>
    <submittedName>
        <fullName evidence="5">Uncharacterized protein LOC106813241</fullName>
    </submittedName>
</protein>
<keyword evidence="4" id="KW-1185">Reference proteome</keyword>
<organism evidence="4 5">
    <name type="scientific">Priapulus caudatus</name>
    <name type="common">Priapulid worm</name>
    <dbReference type="NCBI Taxonomy" id="37621"/>
    <lineage>
        <taxon>Eukaryota</taxon>
        <taxon>Metazoa</taxon>
        <taxon>Ecdysozoa</taxon>
        <taxon>Scalidophora</taxon>
        <taxon>Priapulida</taxon>
        <taxon>Priapulimorpha</taxon>
        <taxon>Priapulimorphida</taxon>
        <taxon>Priapulidae</taxon>
        <taxon>Priapulus</taxon>
    </lineage>
</organism>
<evidence type="ECO:0000256" key="2">
    <source>
        <dbReference type="SAM" id="SignalP"/>
    </source>
</evidence>
<gene>
    <name evidence="5" type="primary">LOC106813241</name>
</gene>
<proteinExistence type="predicted"/>
<keyword evidence="2" id="KW-0732">Signal</keyword>
<dbReference type="SUPFAM" id="SSF52833">
    <property type="entry name" value="Thioredoxin-like"/>
    <property type="match status" value="1"/>
</dbReference>
<reference evidence="5" key="1">
    <citation type="submission" date="2025-08" db="UniProtKB">
        <authorList>
            <consortium name="RefSeq"/>
        </authorList>
    </citation>
    <scope>IDENTIFICATION</scope>
</reference>
<dbReference type="PANTHER" id="PTHR19991:SF2">
    <property type="entry name" value="GH08893P"/>
    <property type="match status" value="1"/>
</dbReference>
<dbReference type="CDD" id="cd02947">
    <property type="entry name" value="TRX_family"/>
    <property type="match status" value="1"/>
</dbReference>
<dbReference type="InterPro" id="IPR013766">
    <property type="entry name" value="Thioredoxin_domain"/>
</dbReference>
<dbReference type="Pfam" id="PF00085">
    <property type="entry name" value="Thioredoxin"/>
    <property type="match status" value="1"/>
</dbReference>
<name>A0ABM1EKU6_PRICU</name>
<evidence type="ECO:0000256" key="1">
    <source>
        <dbReference type="SAM" id="Phobius"/>
    </source>
</evidence>
<feature type="domain" description="Thioredoxin" evidence="3">
    <location>
        <begin position="41"/>
        <end position="131"/>
    </location>
</feature>
<evidence type="ECO:0000313" key="5">
    <source>
        <dbReference type="RefSeq" id="XP_014672817.1"/>
    </source>
</evidence>
<dbReference type="GeneID" id="106813241"/>